<reference evidence="2" key="1">
    <citation type="journal article" date="2012" name="Nature">
        <title>The oyster genome reveals stress adaptation and complexity of shell formation.</title>
        <authorList>
            <person name="Zhang G."/>
            <person name="Fang X."/>
            <person name="Guo X."/>
            <person name="Li L."/>
            <person name="Luo R."/>
            <person name="Xu F."/>
            <person name="Yang P."/>
            <person name="Zhang L."/>
            <person name="Wang X."/>
            <person name="Qi H."/>
            <person name="Xiong Z."/>
            <person name="Que H."/>
            <person name="Xie Y."/>
            <person name="Holland P.W."/>
            <person name="Paps J."/>
            <person name="Zhu Y."/>
            <person name="Wu F."/>
            <person name="Chen Y."/>
            <person name="Wang J."/>
            <person name="Peng C."/>
            <person name="Meng J."/>
            <person name="Yang L."/>
            <person name="Liu J."/>
            <person name="Wen B."/>
            <person name="Zhang N."/>
            <person name="Huang Z."/>
            <person name="Zhu Q."/>
            <person name="Feng Y."/>
            <person name="Mount A."/>
            <person name="Hedgecock D."/>
            <person name="Xu Z."/>
            <person name="Liu Y."/>
            <person name="Domazet-Loso T."/>
            <person name="Du Y."/>
            <person name="Sun X."/>
            <person name="Zhang S."/>
            <person name="Liu B."/>
            <person name="Cheng P."/>
            <person name="Jiang X."/>
            <person name="Li J."/>
            <person name="Fan D."/>
            <person name="Wang W."/>
            <person name="Fu W."/>
            <person name="Wang T."/>
            <person name="Wang B."/>
            <person name="Zhang J."/>
            <person name="Peng Z."/>
            <person name="Li Y."/>
            <person name="Li N."/>
            <person name="Wang J."/>
            <person name="Chen M."/>
            <person name="He Y."/>
            <person name="Tan F."/>
            <person name="Song X."/>
            <person name="Zheng Q."/>
            <person name="Huang R."/>
            <person name="Yang H."/>
            <person name="Du X."/>
            <person name="Chen L."/>
            <person name="Yang M."/>
            <person name="Gaffney P.M."/>
            <person name="Wang S."/>
            <person name="Luo L."/>
            <person name="She Z."/>
            <person name="Ming Y."/>
            <person name="Huang W."/>
            <person name="Zhang S."/>
            <person name="Huang B."/>
            <person name="Zhang Y."/>
            <person name="Qu T."/>
            <person name="Ni P."/>
            <person name="Miao G."/>
            <person name="Wang J."/>
            <person name="Wang Q."/>
            <person name="Steinberg C.E."/>
            <person name="Wang H."/>
            <person name="Li N."/>
            <person name="Qian L."/>
            <person name="Zhang G."/>
            <person name="Li Y."/>
            <person name="Yang H."/>
            <person name="Liu X."/>
            <person name="Wang J."/>
            <person name="Yin Y."/>
            <person name="Wang J."/>
        </authorList>
    </citation>
    <scope>NUCLEOTIDE SEQUENCE [LARGE SCALE GENOMIC DNA]</scope>
    <source>
        <strain evidence="2">05x7-T-G4-1.051#20</strain>
    </source>
</reference>
<name>K1PFL6_MAGGI</name>
<evidence type="ECO:0000256" key="1">
    <source>
        <dbReference type="SAM" id="MobiDB-lite"/>
    </source>
</evidence>
<protein>
    <submittedName>
        <fullName evidence="2">Uncharacterized protein</fullName>
    </submittedName>
</protein>
<accession>K1PFL6</accession>
<dbReference type="EMBL" id="JH818836">
    <property type="protein sequence ID" value="EKC20408.1"/>
    <property type="molecule type" value="Genomic_DNA"/>
</dbReference>
<dbReference type="AlphaFoldDB" id="K1PFL6"/>
<dbReference type="HOGENOM" id="CLU_2673514_0_0_1"/>
<proteinExistence type="predicted"/>
<feature type="compositionally biased region" description="Basic and acidic residues" evidence="1">
    <location>
        <begin position="15"/>
        <end position="25"/>
    </location>
</feature>
<feature type="compositionally biased region" description="Basic and acidic residues" evidence="1">
    <location>
        <begin position="43"/>
        <end position="57"/>
    </location>
</feature>
<dbReference type="InParanoid" id="K1PFL6"/>
<feature type="region of interest" description="Disordered" evidence="1">
    <location>
        <begin position="1"/>
        <end position="75"/>
    </location>
</feature>
<evidence type="ECO:0000313" key="2">
    <source>
        <dbReference type="EMBL" id="EKC20408.1"/>
    </source>
</evidence>
<gene>
    <name evidence="2" type="ORF">CGI_10006060</name>
</gene>
<organism evidence="2">
    <name type="scientific">Magallana gigas</name>
    <name type="common">Pacific oyster</name>
    <name type="synonym">Crassostrea gigas</name>
    <dbReference type="NCBI Taxonomy" id="29159"/>
    <lineage>
        <taxon>Eukaryota</taxon>
        <taxon>Metazoa</taxon>
        <taxon>Spiralia</taxon>
        <taxon>Lophotrochozoa</taxon>
        <taxon>Mollusca</taxon>
        <taxon>Bivalvia</taxon>
        <taxon>Autobranchia</taxon>
        <taxon>Pteriomorphia</taxon>
        <taxon>Ostreida</taxon>
        <taxon>Ostreoidea</taxon>
        <taxon>Ostreidae</taxon>
        <taxon>Magallana</taxon>
    </lineage>
</organism>
<sequence>MALFHCGTNCGSHPPKFDGSVDKGPHQRSSLSGVGFPGGPRRSGHDHSAHQPEHRPAEATSKTAADFRVFSEDLE</sequence>